<dbReference type="AlphaFoldDB" id="A0A1H8I4M6"/>
<dbReference type="PROSITE" id="PS00676">
    <property type="entry name" value="SIGMA54_INTERACT_2"/>
    <property type="match status" value="1"/>
</dbReference>
<keyword evidence="5" id="KW-0804">Transcription</keyword>
<dbReference type="SUPFAM" id="SSF46689">
    <property type="entry name" value="Homeodomain-like"/>
    <property type="match status" value="1"/>
</dbReference>
<evidence type="ECO:0000256" key="5">
    <source>
        <dbReference type="ARBA" id="ARBA00023163"/>
    </source>
</evidence>
<dbReference type="CDD" id="cd00130">
    <property type="entry name" value="PAS"/>
    <property type="match status" value="1"/>
</dbReference>
<dbReference type="InterPro" id="IPR009057">
    <property type="entry name" value="Homeodomain-like_sf"/>
</dbReference>
<evidence type="ECO:0000256" key="3">
    <source>
        <dbReference type="ARBA" id="ARBA00023015"/>
    </source>
</evidence>
<dbReference type="PROSITE" id="PS50045">
    <property type="entry name" value="SIGMA54_INTERACT_4"/>
    <property type="match status" value="1"/>
</dbReference>
<dbReference type="STRING" id="930146.SAMN05192533_11644"/>
<dbReference type="PANTHER" id="PTHR32071:SF57">
    <property type="entry name" value="C4-DICARBOXYLATE TRANSPORT TRANSCRIPTIONAL REGULATORY PROTEIN DCTD"/>
    <property type="match status" value="1"/>
</dbReference>
<dbReference type="GO" id="GO:0005524">
    <property type="term" value="F:ATP binding"/>
    <property type="evidence" value="ECO:0007669"/>
    <property type="project" value="UniProtKB-KW"/>
</dbReference>
<dbReference type="GO" id="GO:0043565">
    <property type="term" value="F:sequence-specific DNA binding"/>
    <property type="evidence" value="ECO:0007669"/>
    <property type="project" value="InterPro"/>
</dbReference>
<dbReference type="PANTHER" id="PTHR32071">
    <property type="entry name" value="TRANSCRIPTIONAL REGULATORY PROTEIN"/>
    <property type="match status" value="1"/>
</dbReference>
<dbReference type="PROSITE" id="PS00675">
    <property type="entry name" value="SIGMA54_INTERACT_1"/>
    <property type="match status" value="1"/>
</dbReference>
<name>A0A1H8I4M6_9BACI</name>
<sequence length="474" mass="53537">MSTTMKNIPQTWLEEIIRLSIERLVIVDRHGVIVYIDSDYCEFLGTTAEKAIGQLAPDIIENSRMHIVAKTGKEEIEEIQPINGSVMIANRYPIFIDGELVGAMGTVMFPNPENLMHYNHKIQSLVEELNFYKTKAEKELKSKYSFKDLTGNSRNFRGVKAFAERISVSDSSVLLTGESGTGKELFAHAIHNSSLRRNHQFVPINCAAIPEELFESELFGYADGAFTGSKKGGKKGLFEVANNGTVFLDEIGEMPLFMQSKLLRALQEKEIHPVGGQKNIRVDLRVIAATNRDLEKMVEEGSFRQDLYYRLNVIHIEIPALRERKEDIESISNELLMKLGKRFYRTGIELSTEVLNRFHQHSWPGNVRELENVLERAINLLDGNKVELAHLPLYLRDQEVVNFQPEVHVPASPENPLNQAASTPVLTLKETLAQAEKLALQNTLLLTNGNKLEAAKLLGIGKTSFYEKCKLYQL</sequence>
<dbReference type="Gene3D" id="3.30.450.20">
    <property type="entry name" value="PAS domain"/>
    <property type="match status" value="1"/>
</dbReference>
<dbReference type="GO" id="GO:0006355">
    <property type="term" value="P:regulation of DNA-templated transcription"/>
    <property type="evidence" value="ECO:0007669"/>
    <property type="project" value="InterPro"/>
</dbReference>
<dbReference type="RefSeq" id="WP_090749212.1">
    <property type="nucleotide sequence ID" value="NZ_FOBW01000016.1"/>
</dbReference>
<proteinExistence type="predicted"/>
<dbReference type="SUPFAM" id="SSF55785">
    <property type="entry name" value="PYP-like sensor domain (PAS domain)"/>
    <property type="match status" value="1"/>
</dbReference>
<dbReference type="InterPro" id="IPR002078">
    <property type="entry name" value="Sigma_54_int"/>
</dbReference>
<dbReference type="InterPro" id="IPR000014">
    <property type="entry name" value="PAS"/>
</dbReference>
<dbReference type="SUPFAM" id="SSF52540">
    <property type="entry name" value="P-loop containing nucleoside triphosphate hydrolases"/>
    <property type="match status" value="1"/>
</dbReference>
<feature type="domain" description="PAS" evidence="7">
    <location>
        <begin position="9"/>
        <end position="54"/>
    </location>
</feature>
<evidence type="ECO:0000256" key="1">
    <source>
        <dbReference type="ARBA" id="ARBA00022741"/>
    </source>
</evidence>
<dbReference type="PROSITE" id="PS50112">
    <property type="entry name" value="PAS"/>
    <property type="match status" value="1"/>
</dbReference>
<dbReference type="SMART" id="SM00382">
    <property type="entry name" value="AAA"/>
    <property type="match status" value="1"/>
</dbReference>
<dbReference type="CDD" id="cd00009">
    <property type="entry name" value="AAA"/>
    <property type="match status" value="1"/>
</dbReference>
<dbReference type="OrthoDB" id="9771372at2"/>
<dbReference type="InterPro" id="IPR003593">
    <property type="entry name" value="AAA+_ATPase"/>
</dbReference>
<dbReference type="Gene3D" id="3.40.50.300">
    <property type="entry name" value="P-loop containing nucleotide triphosphate hydrolases"/>
    <property type="match status" value="1"/>
</dbReference>
<keyword evidence="9" id="KW-1185">Reference proteome</keyword>
<dbReference type="FunFam" id="3.40.50.300:FF:000006">
    <property type="entry name" value="DNA-binding transcriptional regulator NtrC"/>
    <property type="match status" value="1"/>
</dbReference>
<keyword evidence="3" id="KW-0805">Transcription regulation</keyword>
<feature type="domain" description="Sigma-54 factor interaction" evidence="6">
    <location>
        <begin position="149"/>
        <end position="379"/>
    </location>
</feature>
<keyword evidence="4" id="KW-0238">DNA-binding</keyword>
<dbReference type="InterPro" id="IPR025943">
    <property type="entry name" value="Sigma_54_int_dom_ATP-bd_2"/>
</dbReference>
<dbReference type="InterPro" id="IPR002197">
    <property type="entry name" value="HTH_Fis"/>
</dbReference>
<dbReference type="Proteomes" id="UP000198553">
    <property type="component" value="Unassembled WGS sequence"/>
</dbReference>
<evidence type="ECO:0000313" key="9">
    <source>
        <dbReference type="Proteomes" id="UP000198553"/>
    </source>
</evidence>
<dbReference type="EMBL" id="FOBW01000016">
    <property type="protein sequence ID" value="SEN62986.1"/>
    <property type="molecule type" value="Genomic_DNA"/>
</dbReference>
<dbReference type="InterPro" id="IPR035965">
    <property type="entry name" value="PAS-like_dom_sf"/>
</dbReference>
<gene>
    <name evidence="8" type="ORF">SAMN05192533_11644</name>
</gene>
<dbReference type="PROSITE" id="PS00688">
    <property type="entry name" value="SIGMA54_INTERACT_3"/>
    <property type="match status" value="1"/>
</dbReference>
<organism evidence="8 9">
    <name type="scientific">Mesobacillus persicus</name>
    <dbReference type="NCBI Taxonomy" id="930146"/>
    <lineage>
        <taxon>Bacteria</taxon>
        <taxon>Bacillati</taxon>
        <taxon>Bacillota</taxon>
        <taxon>Bacilli</taxon>
        <taxon>Bacillales</taxon>
        <taxon>Bacillaceae</taxon>
        <taxon>Mesobacillus</taxon>
    </lineage>
</organism>
<keyword evidence="2" id="KW-0067">ATP-binding</keyword>
<evidence type="ECO:0000259" key="7">
    <source>
        <dbReference type="PROSITE" id="PS50112"/>
    </source>
</evidence>
<dbReference type="InterPro" id="IPR025662">
    <property type="entry name" value="Sigma_54_int_dom_ATP-bd_1"/>
</dbReference>
<accession>A0A1H8I4M6</accession>
<evidence type="ECO:0000313" key="8">
    <source>
        <dbReference type="EMBL" id="SEN62986.1"/>
    </source>
</evidence>
<evidence type="ECO:0000256" key="2">
    <source>
        <dbReference type="ARBA" id="ARBA00022840"/>
    </source>
</evidence>
<dbReference type="Pfam" id="PF25601">
    <property type="entry name" value="AAA_lid_14"/>
    <property type="match status" value="1"/>
</dbReference>
<dbReference type="InterPro" id="IPR058031">
    <property type="entry name" value="AAA_lid_NorR"/>
</dbReference>
<dbReference type="Gene3D" id="1.10.10.60">
    <property type="entry name" value="Homeodomain-like"/>
    <property type="match status" value="1"/>
</dbReference>
<dbReference type="Gene3D" id="1.10.8.60">
    <property type="match status" value="1"/>
</dbReference>
<dbReference type="InterPro" id="IPR027417">
    <property type="entry name" value="P-loop_NTPase"/>
</dbReference>
<dbReference type="InterPro" id="IPR025944">
    <property type="entry name" value="Sigma_54_int_dom_CS"/>
</dbReference>
<dbReference type="Pfam" id="PF00158">
    <property type="entry name" value="Sigma54_activat"/>
    <property type="match status" value="1"/>
</dbReference>
<evidence type="ECO:0000256" key="4">
    <source>
        <dbReference type="ARBA" id="ARBA00023125"/>
    </source>
</evidence>
<dbReference type="Pfam" id="PF02954">
    <property type="entry name" value="HTH_8"/>
    <property type="match status" value="1"/>
</dbReference>
<reference evidence="9" key="1">
    <citation type="submission" date="2016-10" db="EMBL/GenBank/DDBJ databases">
        <authorList>
            <person name="Varghese N."/>
            <person name="Submissions S."/>
        </authorList>
    </citation>
    <scope>NUCLEOTIDE SEQUENCE [LARGE SCALE GENOMIC DNA]</scope>
    <source>
        <strain evidence="9">B48,IBRC-M 10115,DSM 25386,CECT 8001</strain>
    </source>
</reference>
<keyword evidence="1" id="KW-0547">Nucleotide-binding</keyword>
<protein>
    <submittedName>
        <fullName evidence="8">PAS domain S-box-containing protein</fullName>
    </submittedName>
</protein>
<evidence type="ECO:0000259" key="6">
    <source>
        <dbReference type="PROSITE" id="PS50045"/>
    </source>
</evidence>